<dbReference type="STRING" id="871968.DESME_02875"/>
<dbReference type="KEGG" id="dmt:DESME_02875"/>
<dbReference type="HOGENOM" id="CLU_020120_0_0_9"/>
<proteinExistence type="predicted"/>
<feature type="compositionally biased region" description="Low complexity" evidence="3">
    <location>
        <begin position="29"/>
        <end position="42"/>
    </location>
</feature>
<dbReference type="SMART" id="SM00228">
    <property type="entry name" value="PDZ"/>
    <property type="match status" value="1"/>
</dbReference>
<dbReference type="AlphaFoldDB" id="W0E9B6"/>
<dbReference type="Pfam" id="PF13365">
    <property type="entry name" value="Trypsin_2"/>
    <property type="match status" value="1"/>
</dbReference>
<dbReference type="EMBL" id="CP007032">
    <property type="protein sequence ID" value="AHF06118.1"/>
    <property type="molecule type" value="Genomic_DNA"/>
</dbReference>
<evidence type="ECO:0000256" key="1">
    <source>
        <dbReference type="ARBA" id="ARBA00022670"/>
    </source>
</evidence>
<dbReference type="PRINTS" id="PR00834">
    <property type="entry name" value="PROTEASES2C"/>
</dbReference>
<sequence length="429" mass="44481">MDNDIFNSKKNENQTEIDAVILERKTDPNFSTSSDNTFSNASPSTPKPKRRIAAIATLCLASAFIGGLTTVTALPQIYPNVFAAQTTSIPTSATTPTLSATPISTNSVQFPVAEIAKNVGPAVVGVSNFQSTRQSNSGYFRSNNNSSASGLQEAGSGSGFIIDAAKGYIVTNNHVIDGAQKITVSLSDGRNLEAKLVGADARTDLAVLQISDTSNLTAVALGDSSSLEVGASVVAIGNPGGNDFARSVTTGVISALNRTLDIQGESSFGLIQTDAAINPGNSGGPLVDYQGKVIGINSAKYAQTGFEGMGFSIPISDALPTLEQIIQTGSATHPALYVSVNDQYNAYAQSNNLPKGAYVAEASAGGPAEKAGIKQGDVITKINDATVQSSGDLVRELYRYKVGDKINITFIRDGNTQVVQATLGEIASK</sequence>
<keyword evidence="4" id="KW-0472">Membrane</keyword>
<dbReference type="GO" id="GO:0006508">
    <property type="term" value="P:proteolysis"/>
    <property type="evidence" value="ECO:0007669"/>
    <property type="project" value="UniProtKB-KW"/>
</dbReference>
<dbReference type="Pfam" id="PF13180">
    <property type="entry name" value="PDZ_2"/>
    <property type="match status" value="1"/>
</dbReference>
<feature type="transmembrane region" description="Helical" evidence="4">
    <location>
        <begin position="52"/>
        <end position="74"/>
    </location>
</feature>
<protein>
    <submittedName>
        <fullName evidence="6">Trypsin</fullName>
    </submittedName>
</protein>
<dbReference type="InterPro" id="IPR009003">
    <property type="entry name" value="Peptidase_S1_PA"/>
</dbReference>
<keyword evidence="1" id="KW-0645">Protease</keyword>
<dbReference type="SUPFAM" id="SSF50494">
    <property type="entry name" value="Trypsin-like serine proteases"/>
    <property type="match status" value="1"/>
</dbReference>
<dbReference type="GO" id="GO:0004252">
    <property type="term" value="F:serine-type endopeptidase activity"/>
    <property type="evidence" value="ECO:0007669"/>
    <property type="project" value="InterPro"/>
</dbReference>
<dbReference type="PANTHER" id="PTHR43343:SF3">
    <property type="entry name" value="PROTEASE DO-LIKE 8, CHLOROPLASTIC"/>
    <property type="match status" value="1"/>
</dbReference>
<dbReference type="InterPro" id="IPR001940">
    <property type="entry name" value="Peptidase_S1C"/>
</dbReference>
<evidence type="ECO:0000313" key="6">
    <source>
        <dbReference type="EMBL" id="AHF06118.1"/>
    </source>
</evidence>
<dbReference type="InterPro" id="IPR001478">
    <property type="entry name" value="PDZ"/>
</dbReference>
<evidence type="ECO:0000313" key="7">
    <source>
        <dbReference type="Proteomes" id="UP000010847"/>
    </source>
</evidence>
<evidence type="ECO:0000256" key="2">
    <source>
        <dbReference type="ARBA" id="ARBA00022801"/>
    </source>
</evidence>
<name>W0E9B6_9FIRM</name>
<organism evidence="6 7">
    <name type="scientific">Desulfitobacterium metallireducens DSM 15288</name>
    <dbReference type="NCBI Taxonomy" id="871968"/>
    <lineage>
        <taxon>Bacteria</taxon>
        <taxon>Bacillati</taxon>
        <taxon>Bacillota</taxon>
        <taxon>Clostridia</taxon>
        <taxon>Eubacteriales</taxon>
        <taxon>Desulfitobacteriaceae</taxon>
        <taxon>Desulfitobacterium</taxon>
    </lineage>
</organism>
<reference evidence="6 7" key="1">
    <citation type="submission" date="2013-12" db="EMBL/GenBank/DDBJ databases">
        <authorList>
            <consortium name="DOE Joint Genome Institute"/>
            <person name="Smidt H."/>
            <person name="Huntemann M."/>
            <person name="Han J."/>
            <person name="Chen A."/>
            <person name="Kyrpides N."/>
            <person name="Mavromatis K."/>
            <person name="Markowitz V."/>
            <person name="Palaniappan K."/>
            <person name="Ivanova N."/>
            <person name="Schaumberg A."/>
            <person name="Pati A."/>
            <person name="Liolios K."/>
            <person name="Nordberg H.P."/>
            <person name="Cantor M.N."/>
            <person name="Hua S.X."/>
            <person name="Woyke T."/>
        </authorList>
    </citation>
    <scope>NUCLEOTIDE SEQUENCE [LARGE SCALE GENOMIC DNA]</scope>
    <source>
        <strain evidence="7">DSM 15288</strain>
    </source>
</reference>
<evidence type="ECO:0000256" key="3">
    <source>
        <dbReference type="SAM" id="MobiDB-lite"/>
    </source>
</evidence>
<dbReference type="SUPFAM" id="SSF50156">
    <property type="entry name" value="PDZ domain-like"/>
    <property type="match status" value="1"/>
</dbReference>
<keyword evidence="7" id="KW-1185">Reference proteome</keyword>
<dbReference type="PANTHER" id="PTHR43343">
    <property type="entry name" value="PEPTIDASE S12"/>
    <property type="match status" value="1"/>
</dbReference>
<dbReference type="Gene3D" id="2.30.42.10">
    <property type="match status" value="1"/>
</dbReference>
<keyword evidence="4" id="KW-1133">Transmembrane helix</keyword>
<feature type="region of interest" description="Disordered" evidence="3">
    <location>
        <begin position="23"/>
        <end position="47"/>
    </location>
</feature>
<evidence type="ECO:0000256" key="4">
    <source>
        <dbReference type="SAM" id="Phobius"/>
    </source>
</evidence>
<gene>
    <name evidence="6" type="ORF">DESME_02875</name>
</gene>
<dbReference type="OrthoDB" id="9758917at2"/>
<keyword evidence="2" id="KW-0378">Hydrolase</keyword>
<evidence type="ECO:0000259" key="5">
    <source>
        <dbReference type="PROSITE" id="PS50106"/>
    </source>
</evidence>
<accession>W0E9B6</accession>
<dbReference type="Proteomes" id="UP000010847">
    <property type="component" value="Chromosome"/>
</dbReference>
<dbReference type="PROSITE" id="PS50106">
    <property type="entry name" value="PDZ"/>
    <property type="match status" value="1"/>
</dbReference>
<feature type="domain" description="PDZ" evidence="5">
    <location>
        <begin position="325"/>
        <end position="389"/>
    </location>
</feature>
<dbReference type="Gene3D" id="2.40.10.120">
    <property type="match status" value="1"/>
</dbReference>
<keyword evidence="4" id="KW-0812">Transmembrane</keyword>
<dbReference type="InterPro" id="IPR051201">
    <property type="entry name" value="Chloro_Bact_Ser_Proteases"/>
</dbReference>
<dbReference type="eggNOG" id="COG0265">
    <property type="taxonomic scope" value="Bacteria"/>
</dbReference>
<dbReference type="RefSeq" id="WP_006717449.1">
    <property type="nucleotide sequence ID" value="NZ_CP007032.1"/>
</dbReference>
<dbReference type="InterPro" id="IPR036034">
    <property type="entry name" value="PDZ_sf"/>
</dbReference>